<evidence type="ECO:0000313" key="2">
    <source>
        <dbReference type="Proteomes" id="UP001214521"/>
    </source>
</evidence>
<organism evidence="1 2">
    <name type="scientific">Stenotrophomonas maltophilia</name>
    <name type="common">Pseudomonas maltophilia</name>
    <name type="synonym">Xanthomonas maltophilia</name>
    <dbReference type="NCBI Taxonomy" id="40324"/>
    <lineage>
        <taxon>Bacteria</taxon>
        <taxon>Pseudomonadati</taxon>
        <taxon>Pseudomonadota</taxon>
        <taxon>Gammaproteobacteria</taxon>
        <taxon>Lysobacterales</taxon>
        <taxon>Lysobacteraceae</taxon>
        <taxon>Stenotrophomonas</taxon>
        <taxon>Stenotrophomonas maltophilia group</taxon>
    </lineage>
</organism>
<gene>
    <name evidence="1" type="ORF">QEK83_001593</name>
</gene>
<reference evidence="1" key="1">
    <citation type="submission" date="2022-07" db="EMBL/GenBank/DDBJ databases">
        <authorList>
            <consortium name="Clinical and Environmental Microbiology Branch: Whole genome sequencing antimicrobial resistance pathogens in the healthcare setting"/>
        </authorList>
    </citation>
    <scope>NUCLEOTIDE SEQUENCE</scope>
    <source>
        <strain evidence="1">Stenotrophomonas_maltophilia_2021CK-00905</strain>
    </source>
</reference>
<sequence>MARTVDERISALRARRRGEDRASLMAEDSAAAAKYFEKIGQQEAWETKAANKPNTRYALGAMQEVDADYTRISTETALRVAKQLESRIAGFKLEFHLQGSVPLNVHIRGVSDVDLLTLISPQFLSYDPGGLRATSGAYYPTALTSLQQLKDLRAEEEPALKNAFPAATVETRGSKAIKISGGSLARSVDVVPSHWYDSADYQRSGALHDRGVIILDKRNNATMTNYPFKHIREVSDRDLVAMGSLKKAIRLIKNLKADADREIALPSFDLAAIMFHADMNALRNGHWYELAILAETQRHLDHLYHHPDYAKLLLVPDGTRAIFDSPAKWSSLLTLSCEVDRLLEAVANENSIGLPPNDHSERRKLVKSVSL</sequence>
<dbReference type="RefSeq" id="WP_032956541.1">
    <property type="nucleotide sequence ID" value="NZ_JBFCWN010000003.1"/>
</dbReference>
<protein>
    <recommendedName>
        <fullName evidence="3">Nucleotidyltransferase</fullName>
    </recommendedName>
</protein>
<dbReference type="Proteomes" id="UP001214521">
    <property type="component" value="Unassembled WGS sequence"/>
</dbReference>
<proteinExistence type="predicted"/>
<dbReference type="AlphaFoldDB" id="A0AAI9CA84"/>
<dbReference type="EMBL" id="ABLOMU010000012">
    <property type="protein sequence ID" value="EKT4440946.1"/>
    <property type="molecule type" value="Genomic_DNA"/>
</dbReference>
<evidence type="ECO:0000313" key="1">
    <source>
        <dbReference type="EMBL" id="EKT4440946.1"/>
    </source>
</evidence>
<accession>A0AAI9CA84</accession>
<name>A0AAI9CA84_STEMA</name>
<evidence type="ECO:0008006" key="3">
    <source>
        <dbReference type="Google" id="ProtNLM"/>
    </source>
</evidence>
<comment type="caution">
    <text evidence="1">The sequence shown here is derived from an EMBL/GenBank/DDBJ whole genome shotgun (WGS) entry which is preliminary data.</text>
</comment>